<sequence length="135" mass="13868">MAQEPPPGDHINISFSGAVTGSQIAAGRSVHQRQEHRTAPDTAALEDALAGLRRDIAALTEGEDRTEGNALVDELQSQAAAGRPVHGVGARLRQWIADHAPGLLESVTTVVVPVAVRAAAAAADDAITSMLPPGS</sequence>
<dbReference type="OrthoDB" id="9877849at2"/>
<gene>
    <name evidence="1" type="ORF">CW362_19910</name>
</gene>
<accession>A0A2I0SN45</accession>
<evidence type="ECO:0000313" key="1">
    <source>
        <dbReference type="EMBL" id="PKT71314.1"/>
    </source>
</evidence>
<evidence type="ECO:0000313" key="2">
    <source>
        <dbReference type="Proteomes" id="UP000236178"/>
    </source>
</evidence>
<comment type="caution">
    <text evidence="1">The sequence shown here is derived from an EMBL/GenBank/DDBJ whole genome shotgun (WGS) entry which is preliminary data.</text>
</comment>
<proteinExistence type="predicted"/>
<organism evidence="1 2">
    <name type="scientific">Streptomyces populi</name>
    <dbReference type="NCBI Taxonomy" id="2058924"/>
    <lineage>
        <taxon>Bacteria</taxon>
        <taxon>Bacillati</taxon>
        <taxon>Actinomycetota</taxon>
        <taxon>Actinomycetes</taxon>
        <taxon>Kitasatosporales</taxon>
        <taxon>Streptomycetaceae</taxon>
        <taxon>Streptomyces</taxon>
    </lineage>
</organism>
<protein>
    <submittedName>
        <fullName evidence="1">Uncharacterized protein</fullName>
    </submittedName>
</protein>
<name>A0A2I0SN45_9ACTN</name>
<dbReference type="Proteomes" id="UP000236178">
    <property type="component" value="Unassembled WGS sequence"/>
</dbReference>
<dbReference type="AlphaFoldDB" id="A0A2I0SN45"/>
<dbReference type="EMBL" id="PJOS01000036">
    <property type="protein sequence ID" value="PKT71314.1"/>
    <property type="molecule type" value="Genomic_DNA"/>
</dbReference>
<reference evidence="1 2" key="1">
    <citation type="submission" date="2017-12" db="EMBL/GenBank/DDBJ databases">
        <title>Streptomyces populusis sp. nov., a novel endophytic actinobacterium isolated from stems of Populus adenopoda Maxim.</title>
        <authorList>
            <person name="Wang Z."/>
        </authorList>
    </citation>
    <scope>NUCLEOTIDE SEQUENCE [LARGE SCALE GENOMIC DNA]</scope>
    <source>
        <strain evidence="1 2">A249</strain>
    </source>
</reference>
<keyword evidence="2" id="KW-1185">Reference proteome</keyword>